<sequence length="110" mass="13158">MDIDNCHHEWNYDQHEYLPVVESIKKHHACKDCGLINNRHYTTQLKTGKLIGLIKEILEKNDIPRSQIRDHTEMIKQMKRDGVNDNIIIHTVLSEVGHQHNSDNEYRRWY</sequence>
<dbReference type="RefSeq" id="WP_342126265.1">
    <property type="nucleotide sequence ID" value="NZ_JBCAUS010000002.1"/>
</dbReference>
<dbReference type="EMBL" id="JBCAUS010000002">
    <property type="protein sequence ID" value="MEL4304543.1"/>
    <property type="molecule type" value="Genomic_DNA"/>
</dbReference>
<dbReference type="Proteomes" id="UP001396646">
    <property type="component" value="Unassembled WGS sequence"/>
</dbReference>
<organism evidence="1 2">
    <name type="scientific">Methanococcoides cohabitans</name>
    <dbReference type="NCBI Taxonomy" id="3136559"/>
    <lineage>
        <taxon>Archaea</taxon>
        <taxon>Methanobacteriati</taxon>
        <taxon>Methanobacteriota</taxon>
        <taxon>Stenosarchaea group</taxon>
        <taxon>Methanomicrobia</taxon>
        <taxon>Methanosarcinales</taxon>
        <taxon>Methanosarcinaceae</taxon>
        <taxon>Methanococcoides</taxon>
    </lineage>
</organism>
<evidence type="ECO:0000313" key="1">
    <source>
        <dbReference type="EMBL" id="MEL4304543.1"/>
    </source>
</evidence>
<comment type="caution">
    <text evidence="1">The sequence shown here is derived from an EMBL/GenBank/DDBJ whole genome shotgun (WGS) entry which is preliminary data.</text>
</comment>
<proteinExistence type="predicted"/>
<keyword evidence="2" id="KW-1185">Reference proteome</keyword>
<evidence type="ECO:0000313" key="2">
    <source>
        <dbReference type="Proteomes" id="UP001396646"/>
    </source>
</evidence>
<protein>
    <submittedName>
        <fullName evidence="1">Uncharacterized protein</fullName>
    </submittedName>
</protein>
<accession>A0ABU9KRV1</accession>
<gene>
    <name evidence="1" type="ORF">WOA13_01645</name>
</gene>
<reference evidence="1 2" key="1">
    <citation type="submission" date="2024-04" db="EMBL/GenBank/DDBJ databases">
        <title>Methanococcoides sp. LMO-2.</title>
        <authorList>
            <person name="Liang L."/>
        </authorList>
    </citation>
    <scope>NUCLEOTIDE SEQUENCE [LARGE SCALE GENOMIC DNA]</scope>
    <source>
        <strain evidence="1 2">LMO-2</strain>
    </source>
</reference>
<name>A0ABU9KRV1_9EURY</name>